<reference evidence="11" key="1">
    <citation type="submission" date="2022-10" db="EMBL/GenBank/DDBJ databases">
        <authorList>
            <person name="Chen Y."/>
            <person name="Dougan E. K."/>
            <person name="Chan C."/>
            <person name="Rhodes N."/>
            <person name="Thang M."/>
        </authorList>
    </citation>
    <scope>NUCLEOTIDE SEQUENCE</scope>
</reference>
<reference evidence="12 13" key="2">
    <citation type="submission" date="2024-05" db="EMBL/GenBank/DDBJ databases">
        <authorList>
            <person name="Chen Y."/>
            <person name="Shah S."/>
            <person name="Dougan E. K."/>
            <person name="Thang M."/>
            <person name="Chan C."/>
        </authorList>
    </citation>
    <scope>NUCLEOTIDE SEQUENCE [LARGE SCALE GENOMIC DNA]</scope>
</reference>
<dbReference type="AlphaFoldDB" id="A0A9P1M3P3"/>
<feature type="transmembrane region" description="Helical" evidence="8">
    <location>
        <begin position="213"/>
        <end position="233"/>
    </location>
</feature>
<feature type="transmembrane region" description="Helical" evidence="8">
    <location>
        <begin position="325"/>
        <end position="346"/>
    </location>
</feature>
<dbReference type="GO" id="GO:0005886">
    <property type="term" value="C:plasma membrane"/>
    <property type="evidence" value="ECO:0007669"/>
    <property type="project" value="UniProtKB-SubCell"/>
</dbReference>
<dbReference type="PANTHER" id="PTHR11730">
    <property type="entry name" value="AMMONIUM TRANSPORTER"/>
    <property type="match status" value="1"/>
</dbReference>
<feature type="transmembrane region" description="Helical" evidence="8">
    <location>
        <begin position="118"/>
        <end position="141"/>
    </location>
</feature>
<keyword evidence="5 8" id="KW-1133">Transmembrane helix</keyword>
<dbReference type="EMBL" id="CAMXCT020006660">
    <property type="protein sequence ID" value="CAL1171249.1"/>
    <property type="molecule type" value="Genomic_DNA"/>
</dbReference>
<evidence type="ECO:0000256" key="1">
    <source>
        <dbReference type="ARBA" id="ARBA00004141"/>
    </source>
</evidence>
<comment type="similarity">
    <text evidence="2 8">Belongs to the ammonia transporter channel (TC 1.A.11.2) family.</text>
</comment>
<keyword evidence="7 8" id="KW-0924">Ammonia transport</keyword>
<keyword evidence="4 8" id="KW-0812">Transmembrane</keyword>
<dbReference type="InterPro" id="IPR024041">
    <property type="entry name" value="NH4_transpt_AmtB-like_dom"/>
</dbReference>
<comment type="caution">
    <text evidence="11">The sequence shown here is derived from an EMBL/GenBank/DDBJ whole genome shotgun (WGS) entry which is preliminary data.</text>
</comment>
<dbReference type="GO" id="GO:0008519">
    <property type="term" value="F:ammonium channel activity"/>
    <property type="evidence" value="ECO:0007669"/>
    <property type="project" value="InterPro"/>
</dbReference>
<dbReference type="Proteomes" id="UP001152797">
    <property type="component" value="Unassembled WGS sequence"/>
</dbReference>
<keyword evidence="3 8" id="KW-0813">Transport</keyword>
<organism evidence="11">
    <name type="scientific">Cladocopium goreaui</name>
    <dbReference type="NCBI Taxonomy" id="2562237"/>
    <lineage>
        <taxon>Eukaryota</taxon>
        <taxon>Sar</taxon>
        <taxon>Alveolata</taxon>
        <taxon>Dinophyceae</taxon>
        <taxon>Suessiales</taxon>
        <taxon>Symbiodiniaceae</taxon>
        <taxon>Cladocopium</taxon>
    </lineage>
</organism>
<dbReference type="EMBL" id="CAMXCT010006660">
    <property type="protein sequence ID" value="CAI4017874.1"/>
    <property type="molecule type" value="Genomic_DNA"/>
</dbReference>
<feature type="transmembrane region" description="Helical" evidence="8">
    <location>
        <begin position="86"/>
        <end position="106"/>
    </location>
</feature>
<feature type="transmembrane region" description="Helical" evidence="8">
    <location>
        <begin position="187"/>
        <end position="206"/>
    </location>
</feature>
<evidence type="ECO:0000256" key="2">
    <source>
        <dbReference type="ARBA" id="ARBA00005887"/>
    </source>
</evidence>
<comment type="subcellular location">
    <subcellularLocation>
        <location evidence="8">Cell membrane</location>
        <topology evidence="8">Multi-pass membrane protein</topology>
    </subcellularLocation>
    <subcellularLocation>
        <location evidence="1">Membrane</location>
        <topology evidence="1">Multi-pass membrane protein</topology>
    </subcellularLocation>
</comment>
<evidence type="ECO:0000313" key="13">
    <source>
        <dbReference type="Proteomes" id="UP001152797"/>
    </source>
</evidence>
<evidence type="ECO:0000256" key="6">
    <source>
        <dbReference type="ARBA" id="ARBA00023136"/>
    </source>
</evidence>
<evidence type="ECO:0000259" key="10">
    <source>
        <dbReference type="Pfam" id="PF00909"/>
    </source>
</evidence>
<evidence type="ECO:0000256" key="9">
    <source>
        <dbReference type="SAM" id="SignalP"/>
    </source>
</evidence>
<comment type="caution">
    <text evidence="8">Lacks conserved residue(s) required for the propagation of feature annotation.</text>
</comment>
<dbReference type="SUPFAM" id="SSF111352">
    <property type="entry name" value="Ammonium transporter"/>
    <property type="match status" value="1"/>
</dbReference>
<keyword evidence="6 8" id="KW-0472">Membrane</keyword>
<dbReference type="Pfam" id="PF00909">
    <property type="entry name" value="Ammonium_transp"/>
    <property type="match status" value="1"/>
</dbReference>
<dbReference type="InterPro" id="IPR001905">
    <property type="entry name" value="Ammonium_transpt"/>
</dbReference>
<evidence type="ECO:0000256" key="4">
    <source>
        <dbReference type="ARBA" id="ARBA00022692"/>
    </source>
</evidence>
<accession>A0A9P1M3P3</accession>
<dbReference type="InterPro" id="IPR029020">
    <property type="entry name" value="Ammonium/urea_transptr"/>
</dbReference>
<sequence>MLGCWAVFFAAQSLSVSAQDVDVEGDALLDDLAALKQELRALRLELKPALMGRQLQNEAFSSSYFFAEVEDLKAQDKEIQSSLDTIWILCCCFVASLMHAGFAMLETGSCRARNASNLLLKNVMNMCVGTLGWWLFGWAFAFGELRGGFLGTTGFAGSDFLLANDKGISAGQSCADGSCVSRLVQCFFQWIFCTTCVTIVSGGVAERAKTGSYMWYSLLMTSIIYPCVVAWTWGGGWLSTFQGVGFTDFAGSMVVHMTGGIGALSGVIVLGPRKGRFEDPKAFEPHSLPLVVLGTLILWFGWLGFNAGSTLSLHSKDSAALAAQVAMNTVLAGSSGGLTVFLLRLVISRKYDVCGLCNGILAGLVSITAGCGNMTCSSAILACFIGGCVYQAFSMLLIKFQIDDPLDASSVHGACGFWGGLAAVLFDWGHSENHFHGSNGWNCKVSAGSGAGVCEEDLFGTALLAQLVCLLVIVAWVLACSMIVFIILSLLGQIRITQKTEETGVDEEQHVQTAYAI</sequence>
<feature type="transmembrane region" description="Helical" evidence="8">
    <location>
        <begin position="463"/>
        <end position="491"/>
    </location>
</feature>
<evidence type="ECO:0000256" key="7">
    <source>
        <dbReference type="ARBA" id="ARBA00023177"/>
    </source>
</evidence>
<dbReference type="EMBL" id="CAMXCT030006660">
    <property type="protein sequence ID" value="CAL4805186.1"/>
    <property type="molecule type" value="Genomic_DNA"/>
</dbReference>
<name>A0A9P1M3P3_9DINO</name>
<dbReference type="NCBIfam" id="TIGR00836">
    <property type="entry name" value="amt"/>
    <property type="match status" value="1"/>
</dbReference>
<feature type="signal peptide" evidence="9">
    <location>
        <begin position="1"/>
        <end position="18"/>
    </location>
</feature>
<feature type="transmembrane region" description="Helical" evidence="8">
    <location>
        <begin position="378"/>
        <end position="398"/>
    </location>
</feature>
<protein>
    <recommendedName>
        <fullName evidence="8">Ammonium transporter</fullName>
    </recommendedName>
</protein>
<proteinExistence type="inferred from homology"/>
<dbReference type="PROSITE" id="PS01219">
    <property type="entry name" value="AMMONIUM_TRANSP"/>
    <property type="match status" value="1"/>
</dbReference>
<dbReference type="PANTHER" id="PTHR11730:SF6">
    <property type="entry name" value="AMMONIUM TRANSPORTER"/>
    <property type="match status" value="1"/>
</dbReference>
<evidence type="ECO:0000256" key="8">
    <source>
        <dbReference type="RuleBase" id="RU362002"/>
    </source>
</evidence>
<evidence type="ECO:0000313" key="11">
    <source>
        <dbReference type="EMBL" id="CAI4017874.1"/>
    </source>
</evidence>
<evidence type="ECO:0000256" key="5">
    <source>
        <dbReference type="ARBA" id="ARBA00022989"/>
    </source>
</evidence>
<dbReference type="InterPro" id="IPR018047">
    <property type="entry name" value="Ammonium_transpt_CS"/>
</dbReference>
<evidence type="ECO:0000313" key="12">
    <source>
        <dbReference type="EMBL" id="CAL4805186.1"/>
    </source>
</evidence>
<gene>
    <name evidence="11" type="ORF">C1SCF055_LOCUS42485</name>
</gene>
<dbReference type="Gene3D" id="1.10.3430.10">
    <property type="entry name" value="Ammonium transporter AmtB like domains"/>
    <property type="match status" value="1"/>
</dbReference>
<keyword evidence="13" id="KW-1185">Reference proteome</keyword>
<evidence type="ECO:0000256" key="3">
    <source>
        <dbReference type="ARBA" id="ARBA00022448"/>
    </source>
</evidence>
<feature type="transmembrane region" description="Helical" evidence="8">
    <location>
        <begin position="283"/>
        <end position="305"/>
    </location>
</feature>
<keyword evidence="9" id="KW-0732">Signal</keyword>
<dbReference type="GO" id="GO:0097272">
    <property type="term" value="P:ammonium homeostasis"/>
    <property type="evidence" value="ECO:0007669"/>
    <property type="project" value="TreeGrafter"/>
</dbReference>
<dbReference type="OrthoDB" id="411443at2759"/>
<feature type="chain" id="PRO_5043273187" description="Ammonium transporter" evidence="9">
    <location>
        <begin position="19"/>
        <end position="517"/>
    </location>
</feature>
<feature type="domain" description="Ammonium transporter AmtB-like" evidence="10">
    <location>
        <begin position="86"/>
        <end position="515"/>
    </location>
</feature>
<feature type="transmembrane region" description="Helical" evidence="8">
    <location>
        <begin position="253"/>
        <end position="271"/>
    </location>
</feature>